<organism evidence="1 2">
    <name type="scientific">Rhodocytophaga rosea</name>
    <dbReference type="NCBI Taxonomy" id="2704465"/>
    <lineage>
        <taxon>Bacteria</taxon>
        <taxon>Pseudomonadati</taxon>
        <taxon>Bacteroidota</taxon>
        <taxon>Cytophagia</taxon>
        <taxon>Cytophagales</taxon>
        <taxon>Rhodocytophagaceae</taxon>
        <taxon>Rhodocytophaga</taxon>
    </lineage>
</organism>
<name>A0A6C0GEI3_9BACT</name>
<dbReference type="RefSeq" id="WP_162442251.1">
    <property type="nucleotide sequence ID" value="NZ_CP048222.1"/>
</dbReference>
<evidence type="ECO:0000313" key="1">
    <source>
        <dbReference type="EMBL" id="QHT66183.1"/>
    </source>
</evidence>
<dbReference type="KEGG" id="rhoz:GXP67_05615"/>
<proteinExistence type="predicted"/>
<reference evidence="1 2" key="1">
    <citation type="submission" date="2020-01" db="EMBL/GenBank/DDBJ databases">
        <authorList>
            <person name="Kim M.K."/>
        </authorList>
    </citation>
    <scope>NUCLEOTIDE SEQUENCE [LARGE SCALE GENOMIC DNA]</scope>
    <source>
        <strain evidence="1 2">172606-1</strain>
    </source>
</reference>
<gene>
    <name evidence="1" type="ORF">GXP67_05615</name>
</gene>
<sequence>MSKPILIKKIEQAGSIYIGVDLPYDPSQIEKIKQVEGRMWSIPLRCWLIPYTKESYARLKSLFNNLQVQVTATIQEQGAVNHAFNPSLPHTPEPALSKVKMAMTPKRILLQLPKNETDLAFIRSLQYARWDKNTFSWCITPTAQNEGLLKRFFGERLELITLPSPGLETEQASGQVSPPPAIEKNKLLIIHFRRCLEIEERFFRILEKDYQPVT</sequence>
<keyword evidence="2" id="KW-1185">Reference proteome</keyword>
<dbReference type="AlphaFoldDB" id="A0A6C0GEI3"/>
<evidence type="ECO:0000313" key="2">
    <source>
        <dbReference type="Proteomes" id="UP000480178"/>
    </source>
</evidence>
<accession>A0A6C0GEI3</accession>
<protein>
    <submittedName>
        <fullName evidence="1">Uncharacterized protein</fullName>
    </submittedName>
</protein>
<dbReference type="Proteomes" id="UP000480178">
    <property type="component" value="Chromosome"/>
</dbReference>
<dbReference type="EMBL" id="CP048222">
    <property type="protein sequence ID" value="QHT66183.1"/>
    <property type="molecule type" value="Genomic_DNA"/>
</dbReference>